<comment type="caution">
    <text evidence="3">The sequence shown here is derived from an EMBL/GenBank/DDBJ whole genome shotgun (WGS) entry which is preliminary data.</text>
</comment>
<organism evidence="3 4">
    <name type="scientific">Purpureocillium lavendulum</name>
    <dbReference type="NCBI Taxonomy" id="1247861"/>
    <lineage>
        <taxon>Eukaryota</taxon>
        <taxon>Fungi</taxon>
        <taxon>Dikarya</taxon>
        <taxon>Ascomycota</taxon>
        <taxon>Pezizomycotina</taxon>
        <taxon>Sordariomycetes</taxon>
        <taxon>Hypocreomycetidae</taxon>
        <taxon>Hypocreales</taxon>
        <taxon>Ophiocordycipitaceae</taxon>
        <taxon>Purpureocillium</taxon>
    </lineage>
</organism>
<feature type="compositionally biased region" description="Gly residues" evidence="1">
    <location>
        <begin position="152"/>
        <end position="164"/>
    </location>
</feature>
<dbReference type="EMBL" id="JAQHRD010000004">
    <property type="protein sequence ID" value="KAJ6441961.1"/>
    <property type="molecule type" value="Genomic_DNA"/>
</dbReference>
<name>A0AB34FT13_9HYPO</name>
<feature type="region of interest" description="Disordered" evidence="1">
    <location>
        <begin position="793"/>
        <end position="830"/>
    </location>
</feature>
<sequence length="998" mass="105005">MVCSFGRLSFRGSARFVVVVFFSFFLAERQTFMDDVPARDDERYPTAVVTDGDAEGLEVADHQHADLQGRDKLAPEEVHKDDKQTHHGTSDKEALGPATTTTGVTGPTRTCCGLKRRTFLIVAAVAALVVVGAVVGGVVGGLQASKNSSSSNGGGSGSGSGDGSGPQPTWTGTGPKPIATGPIEASQRGLAVSAASYGETAELQLFYQDLGTRDIRLRRIRNDAARAQKTLSLAIAPDWGTALAAAAVNATSLSLDDDADGEGGKDGQGRAPVTAQLFYVSSAGRANASIVQATLACAVGGDDCVTTSNSVISANLTGDTPGTRVNARTRLAALRVGAGLVRVYYQTEDGALSVLNGDRAASTGWTATLVRTGVYMSSAVVAHGPAADDISVYYINGTNQLHYLEYSDILGPNRASPVKTAPGSAWDPSVSMAGVWVPTLTPRRLFYARPANGTMVAYFKPPGSDFRTSSDPNWGTVDGGLAAAAWSRQTRVYYFQGDRLVVSAQNVTGWDKIQTGERVGRHVNLFLLRADGEDLLDLVARVRVRVDDDDTVEEVERQAVRAAVVGAADARVAAVAGHDDDGRQLVLQRAVDVREALNVEHVHLVDEQDAWHDLGLALLLPLAYLGVDLVADLAADLARVTGEEGEEALGPRVDDINLVQGDGVDHLLALLELAVGALEELGVDAHGVVIAGAGVRPTELGDLTRRLVNGDDVAGHDALLGHGVDHLAAHVVDGLHVGRLDGQLALLGAARDAPVDLYLDDFAFHNLALLLDSDADGLAEGLREGLGLGHFEGEDLGGRERGEGDVGAEGLRHAHGDGSLSGAEEMSAQTRSRWGRFDVPRHGSRGFAACSPGGSGNEHGAASNLAILDHLQNDGGSLARLLLADEALRRGARLEAGGIDAEATDVRMRGDEVQTAEVLGLGHGHQRLHQGSTISIDGTRRRHRELRSTHCSHGVKCFRGAISWGGSMRAGGTKVGRWCSLEVALRKMQGSTRLRWLL</sequence>
<dbReference type="SUPFAM" id="SSF89372">
    <property type="entry name" value="Fucose-specific lectin"/>
    <property type="match status" value="1"/>
</dbReference>
<evidence type="ECO:0000313" key="3">
    <source>
        <dbReference type="EMBL" id="KAJ6441961.1"/>
    </source>
</evidence>
<protein>
    <submittedName>
        <fullName evidence="3">Central kinetochore subunit CHL4</fullName>
    </submittedName>
</protein>
<feature type="compositionally biased region" description="Basic and acidic residues" evidence="1">
    <location>
        <begin position="68"/>
        <end position="94"/>
    </location>
</feature>
<dbReference type="AlphaFoldDB" id="A0AB34FT13"/>
<reference evidence="3" key="1">
    <citation type="submission" date="2023-01" db="EMBL/GenBank/DDBJ databases">
        <title>The growth and conidiation of Purpureocillium lavendulum are regulated by nitrogen source and histone H3K14 acetylation.</title>
        <authorList>
            <person name="Tang P."/>
            <person name="Han J."/>
            <person name="Zhang C."/>
            <person name="Tang P."/>
            <person name="Qi F."/>
            <person name="Zhang K."/>
            <person name="Liang L."/>
        </authorList>
    </citation>
    <scope>NUCLEOTIDE SEQUENCE</scope>
    <source>
        <strain evidence="3">YMF1.00683</strain>
    </source>
</reference>
<feature type="region of interest" description="Disordered" evidence="1">
    <location>
        <begin position="143"/>
        <end position="182"/>
    </location>
</feature>
<feature type="compositionally biased region" description="Low complexity" evidence="1">
    <location>
        <begin position="96"/>
        <end position="107"/>
    </location>
</feature>
<evidence type="ECO:0000256" key="2">
    <source>
        <dbReference type="SAM" id="Phobius"/>
    </source>
</evidence>
<feature type="compositionally biased region" description="Basic and acidic residues" evidence="1">
    <location>
        <begin position="793"/>
        <end position="816"/>
    </location>
</feature>
<dbReference type="Proteomes" id="UP001163105">
    <property type="component" value="Unassembled WGS sequence"/>
</dbReference>
<accession>A0AB34FT13</accession>
<evidence type="ECO:0000313" key="4">
    <source>
        <dbReference type="Proteomes" id="UP001163105"/>
    </source>
</evidence>
<feature type="transmembrane region" description="Helical" evidence="2">
    <location>
        <begin position="12"/>
        <end position="27"/>
    </location>
</feature>
<proteinExistence type="predicted"/>
<keyword evidence="2" id="KW-0812">Transmembrane</keyword>
<gene>
    <name evidence="3" type="ORF">O9K51_05512</name>
</gene>
<keyword evidence="4" id="KW-1185">Reference proteome</keyword>
<feature type="transmembrane region" description="Helical" evidence="2">
    <location>
        <begin position="119"/>
        <end position="142"/>
    </location>
</feature>
<evidence type="ECO:0000256" key="1">
    <source>
        <dbReference type="SAM" id="MobiDB-lite"/>
    </source>
</evidence>
<feature type="region of interest" description="Disordered" evidence="1">
    <location>
        <begin position="68"/>
        <end position="107"/>
    </location>
</feature>
<keyword evidence="2" id="KW-0472">Membrane</keyword>
<dbReference type="Gene3D" id="2.120.10.70">
    <property type="entry name" value="Fucose-specific lectin"/>
    <property type="match status" value="1"/>
</dbReference>
<keyword evidence="2" id="KW-1133">Transmembrane helix</keyword>